<protein>
    <submittedName>
        <fullName evidence="2">ABC transporter substrate binding protein</fullName>
    </submittedName>
</protein>
<name>E1RJ63_METP4</name>
<dbReference type="KEGG" id="mpi:Mpet_1983"/>
<reference evidence="2 3" key="1">
    <citation type="journal article" date="2010" name="Stand. Genomic Sci.">
        <title>Complete genome sequence of Methanoplanus petrolearius type strain (SEBR 4847).</title>
        <authorList>
            <person name="Brambilla E."/>
            <person name="Djao O.D."/>
            <person name="Daligault H."/>
            <person name="Lapidus A."/>
            <person name="Lucas S."/>
            <person name="Hammon N."/>
            <person name="Nolan M."/>
            <person name="Tice H."/>
            <person name="Cheng J.F."/>
            <person name="Han C."/>
            <person name="Tapia R."/>
            <person name="Goodwin L."/>
            <person name="Pitluck S."/>
            <person name="Liolios K."/>
            <person name="Ivanova N."/>
            <person name="Mavromatis K."/>
            <person name="Mikhailova N."/>
            <person name="Pati A."/>
            <person name="Chen A."/>
            <person name="Palaniappan K."/>
            <person name="Land M."/>
            <person name="Hauser L."/>
            <person name="Chang Y.J."/>
            <person name="Jeffries C.D."/>
            <person name="Rohde M."/>
            <person name="Spring S."/>
            <person name="Sikorski J."/>
            <person name="Goker M."/>
            <person name="Woyke T."/>
            <person name="Bristow J."/>
            <person name="Eisen J.A."/>
            <person name="Markowitz V."/>
            <person name="Hugenholtz P."/>
            <person name="Kyrpides N.C."/>
            <person name="Klenk H.P."/>
        </authorList>
    </citation>
    <scope>NUCLEOTIDE SEQUENCE [LARGE SCALE GENOMIC DNA]</scope>
    <source>
        <strain evidence="3">DSM 11571 / OCM 486 / SEBR 4847</strain>
    </source>
</reference>
<keyword evidence="1" id="KW-1133">Transmembrane helix</keyword>
<proteinExistence type="predicted"/>
<accession>E1RJ63</accession>
<dbReference type="Gene3D" id="3.40.50.1980">
    <property type="entry name" value="Nitrogenase molybdenum iron protein domain"/>
    <property type="match status" value="1"/>
</dbReference>
<dbReference type="Proteomes" id="UP000006565">
    <property type="component" value="Chromosome"/>
</dbReference>
<dbReference type="SUPFAM" id="SSF53807">
    <property type="entry name" value="Helical backbone' metal receptor"/>
    <property type="match status" value="1"/>
</dbReference>
<dbReference type="eggNOG" id="arCOG01005">
    <property type="taxonomic scope" value="Archaea"/>
</dbReference>
<feature type="transmembrane region" description="Helical" evidence="1">
    <location>
        <begin position="332"/>
        <end position="350"/>
    </location>
</feature>
<evidence type="ECO:0000313" key="2">
    <source>
        <dbReference type="EMBL" id="ADN36733.1"/>
    </source>
</evidence>
<evidence type="ECO:0000313" key="3">
    <source>
        <dbReference type="Proteomes" id="UP000006565"/>
    </source>
</evidence>
<dbReference type="OrthoDB" id="106613at2157"/>
<dbReference type="GO" id="GO:0046872">
    <property type="term" value="F:metal ion binding"/>
    <property type="evidence" value="ECO:0007669"/>
    <property type="project" value="InterPro"/>
</dbReference>
<dbReference type="InterPro" id="IPR006127">
    <property type="entry name" value="ZnuA-like"/>
</dbReference>
<evidence type="ECO:0000256" key="1">
    <source>
        <dbReference type="SAM" id="Phobius"/>
    </source>
</evidence>
<keyword evidence="3" id="KW-1185">Reference proteome</keyword>
<keyword evidence="1" id="KW-0472">Membrane</keyword>
<dbReference type="AlphaFoldDB" id="E1RJ63"/>
<dbReference type="HOGENOM" id="CLU_071480_0_0_2"/>
<dbReference type="EMBL" id="CP002117">
    <property type="protein sequence ID" value="ADN36733.1"/>
    <property type="molecule type" value="Genomic_DNA"/>
</dbReference>
<sequence length="352" mass="38098" precursor="true">MKSLGFFFSICAIAVLVLCCPAVCALNVVSTTSVLWDPVTQIGGDRVDAIYVADPTICPHLQGDIINNRIQMNRDFIATADLFVGHNSSVDSQYVIPPLNEFMEANDYGTINWVFLSDPNMSWNTPDDAVLLADEVKGWLIAADPGNETYYEGNYAEYIDSINLADLSDEEAGAIGGQDVIVMIWQKKPAEQWLGLNIVDFYAPDFYMNGNYTAAKLVDRIQADPEKYANVKYVIENMQSGELAKGVEEALNDLGIDAERVIFTNFPKSLDGVDTIPDVLEYNKGLVMPGGAIEGSVDAEEEKVTGKTGAATGTSTVAKTASTTSAPTQASPLSPVLVISGLLCGLIFFFKK</sequence>
<dbReference type="Pfam" id="PF01297">
    <property type="entry name" value="ZnuA"/>
    <property type="match status" value="1"/>
</dbReference>
<dbReference type="STRING" id="679926.Mpet_1983"/>
<dbReference type="GO" id="GO:0030001">
    <property type="term" value="P:metal ion transport"/>
    <property type="evidence" value="ECO:0007669"/>
    <property type="project" value="InterPro"/>
</dbReference>
<keyword evidence="1" id="KW-0812">Transmembrane</keyword>
<dbReference type="RefSeq" id="WP_013329910.1">
    <property type="nucleotide sequence ID" value="NC_014507.1"/>
</dbReference>
<organism evidence="2 3">
    <name type="scientific">Methanolacinia petrolearia (strain DSM 11571 / OCM 486 / SEBR 4847)</name>
    <name type="common">Methanoplanus petrolearius</name>
    <dbReference type="NCBI Taxonomy" id="679926"/>
    <lineage>
        <taxon>Archaea</taxon>
        <taxon>Methanobacteriati</taxon>
        <taxon>Methanobacteriota</taxon>
        <taxon>Stenosarchaea group</taxon>
        <taxon>Methanomicrobia</taxon>
        <taxon>Methanomicrobiales</taxon>
        <taxon>Methanomicrobiaceae</taxon>
        <taxon>Methanolacinia</taxon>
    </lineage>
</organism>
<dbReference type="GeneID" id="9744462"/>
<gene>
    <name evidence="2" type="ordered locus">Mpet_1983</name>
</gene>